<dbReference type="Proteomes" id="UP000591131">
    <property type="component" value="Unassembled WGS sequence"/>
</dbReference>
<protein>
    <submittedName>
        <fullName evidence="1">Uncharacterized protein</fullName>
    </submittedName>
</protein>
<dbReference type="SUPFAM" id="SSF51695">
    <property type="entry name" value="PLC-like phosphodiesterases"/>
    <property type="match status" value="1"/>
</dbReference>
<evidence type="ECO:0000313" key="1">
    <source>
        <dbReference type="EMBL" id="KAF4667802.1"/>
    </source>
</evidence>
<gene>
    <name evidence="1" type="ORF">FOL47_003391</name>
</gene>
<dbReference type="OrthoDB" id="409851at2759"/>
<dbReference type="CDD" id="cd08557">
    <property type="entry name" value="PI-PLCc_bacteria_like"/>
    <property type="match status" value="1"/>
</dbReference>
<dbReference type="GO" id="GO:0008081">
    <property type="term" value="F:phosphoric diester hydrolase activity"/>
    <property type="evidence" value="ECO:0007669"/>
    <property type="project" value="InterPro"/>
</dbReference>
<dbReference type="InterPro" id="IPR051057">
    <property type="entry name" value="PI-PLC_domain"/>
</dbReference>
<evidence type="ECO:0000313" key="2">
    <source>
        <dbReference type="Proteomes" id="UP000591131"/>
    </source>
</evidence>
<dbReference type="GO" id="GO:0006629">
    <property type="term" value="P:lipid metabolic process"/>
    <property type="evidence" value="ECO:0007669"/>
    <property type="project" value="InterPro"/>
</dbReference>
<dbReference type="PANTHER" id="PTHR13593:SF113">
    <property type="entry name" value="SI:DKEY-266F7.9"/>
    <property type="match status" value="1"/>
</dbReference>
<organism evidence="1 2">
    <name type="scientific">Perkinsus chesapeaki</name>
    <name type="common">Clam parasite</name>
    <name type="synonym">Perkinsus andrewsi</name>
    <dbReference type="NCBI Taxonomy" id="330153"/>
    <lineage>
        <taxon>Eukaryota</taxon>
        <taxon>Sar</taxon>
        <taxon>Alveolata</taxon>
        <taxon>Perkinsozoa</taxon>
        <taxon>Perkinsea</taxon>
        <taxon>Perkinsida</taxon>
        <taxon>Perkinsidae</taxon>
        <taxon>Perkinsus</taxon>
    </lineage>
</organism>
<dbReference type="Gene3D" id="3.20.20.190">
    <property type="entry name" value="Phosphatidylinositol (PI) phosphodiesterase"/>
    <property type="match status" value="1"/>
</dbReference>
<dbReference type="EMBL" id="JAAPAO010000203">
    <property type="protein sequence ID" value="KAF4667802.1"/>
    <property type="molecule type" value="Genomic_DNA"/>
</dbReference>
<dbReference type="PANTHER" id="PTHR13593">
    <property type="match status" value="1"/>
</dbReference>
<dbReference type="InterPro" id="IPR017946">
    <property type="entry name" value="PLC-like_Pdiesterase_TIM-brl"/>
</dbReference>
<proteinExistence type="predicted"/>
<accession>A0A7J6M898</accession>
<keyword evidence="2" id="KW-1185">Reference proteome</keyword>
<dbReference type="AlphaFoldDB" id="A0A7J6M898"/>
<reference evidence="1 2" key="1">
    <citation type="submission" date="2020-04" db="EMBL/GenBank/DDBJ databases">
        <title>Perkinsus chesapeaki whole genome sequence.</title>
        <authorList>
            <person name="Bogema D.R."/>
        </authorList>
    </citation>
    <scope>NUCLEOTIDE SEQUENCE [LARGE SCALE GENOMIC DNA]</scope>
    <source>
        <strain evidence="1">ATCC PRA-425</strain>
    </source>
</reference>
<comment type="caution">
    <text evidence="1">The sequence shown here is derived from an EMBL/GenBank/DDBJ whole genome shotgun (WGS) entry which is preliminary data.</text>
</comment>
<sequence length="295" mass="32888">MIRTHDAATGYISRANVAWRVAKTQDGNLAQQLDCGARAFDLRPACKLWRVRMHHGALIIFTQLQDALKDAIGWANAHPDELVVVSLSHYDPDDDECRGKVWKVLADLKLMQSIGSDGSCKKLRGLTVDGAKNMSKLEGGKSNASLVSKSLSGGHLFVLEGEAKCSDANWDPSIVCYRDNGDCHQGSENSEEINKELFDYIEETASETPLPTRLSSIPAHWQYSVESAFRMTLKGSNILEDAERSEVNKRLVDFIPQLKYINFLQVDNVCYYGPQLLAALRARAFSRKPLRGMQQ</sequence>
<name>A0A7J6M898_PERCH</name>